<sequence>MRGRSFFITTFSCISSSVGWGPSSLSNGSRYSSTGPPCTVQRDTNSQRTSPHAYTSMRRKASRVKLIAPSSTSGAM</sequence>
<dbReference type="AlphaFoldDB" id="A0A2M4CCS6"/>
<name>A0A2M4CCS6_9DIPT</name>
<feature type="compositionally biased region" description="Polar residues" evidence="1">
    <location>
        <begin position="27"/>
        <end position="53"/>
    </location>
</feature>
<protein>
    <submittedName>
        <fullName evidence="2">Putative secreted protein</fullName>
    </submittedName>
</protein>
<feature type="region of interest" description="Disordered" evidence="1">
    <location>
        <begin position="20"/>
        <end position="76"/>
    </location>
</feature>
<dbReference type="EMBL" id="GGFJ01013928">
    <property type="protein sequence ID" value="MBW63069.1"/>
    <property type="molecule type" value="Transcribed_RNA"/>
</dbReference>
<proteinExistence type="predicted"/>
<organism evidence="2">
    <name type="scientific">Anopheles marajoara</name>
    <dbReference type="NCBI Taxonomy" id="58244"/>
    <lineage>
        <taxon>Eukaryota</taxon>
        <taxon>Metazoa</taxon>
        <taxon>Ecdysozoa</taxon>
        <taxon>Arthropoda</taxon>
        <taxon>Hexapoda</taxon>
        <taxon>Insecta</taxon>
        <taxon>Pterygota</taxon>
        <taxon>Neoptera</taxon>
        <taxon>Endopterygota</taxon>
        <taxon>Diptera</taxon>
        <taxon>Nematocera</taxon>
        <taxon>Culicoidea</taxon>
        <taxon>Culicidae</taxon>
        <taxon>Anophelinae</taxon>
        <taxon>Anopheles</taxon>
    </lineage>
</organism>
<reference evidence="2" key="1">
    <citation type="submission" date="2018-01" db="EMBL/GenBank/DDBJ databases">
        <title>An insight into the sialome of Amazonian anophelines.</title>
        <authorList>
            <person name="Ribeiro J.M."/>
            <person name="Scarpassa V."/>
            <person name="Calvo E."/>
        </authorList>
    </citation>
    <scope>NUCLEOTIDE SEQUENCE</scope>
    <source>
        <tissue evidence="2">Salivary glands</tissue>
    </source>
</reference>
<accession>A0A2M4CCS6</accession>
<evidence type="ECO:0000313" key="2">
    <source>
        <dbReference type="EMBL" id="MBW63069.1"/>
    </source>
</evidence>
<evidence type="ECO:0000256" key="1">
    <source>
        <dbReference type="SAM" id="MobiDB-lite"/>
    </source>
</evidence>